<proteinExistence type="predicted"/>
<feature type="coiled-coil region" evidence="1">
    <location>
        <begin position="55"/>
        <end position="82"/>
    </location>
</feature>
<reference evidence="2 3" key="1">
    <citation type="submission" date="2018-11" db="EMBL/GenBank/DDBJ databases">
        <title>Genome sequence of Saitozyma podzolica DSM 27192.</title>
        <authorList>
            <person name="Aliyu H."/>
            <person name="Gorte O."/>
            <person name="Ochsenreither K."/>
        </authorList>
    </citation>
    <scope>NUCLEOTIDE SEQUENCE [LARGE SCALE GENOMIC DNA]</scope>
    <source>
        <strain evidence="2 3">DSM 27192</strain>
    </source>
</reference>
<protein>
    <submittedName>
        <fullName evidence="2">Uncharacterized protein</fullName>
    </submittedName>
</protein>
<name>A0A427YN71_9TREE</name>
<evidence type="ECO:0000313" key="2">
    <source>
        <dbReference type="EMBL" id="RSH92554.1"/>
    </source>
</evidence>
<dbReference type="Proteomes" id="UP000279259">
    <property type="component" value="Unassembled WGS sequence"/>
</dbReference>
<dbReference type="AlphaFoldDB" id="A0A427YN71"/>
<comment type="caution">
    <text evidence="2">The sequence shown here is derived from an EMBL/GenBank/DDBJ whole genome shotgun (WGS) entry which is preliminary data.</text>
</comment>
<accession>A0A427YN71</accession>
<evidence type="ECO:0000313" key="3">
    <source>
        <dbReference type="Proteomes" id="UP000279259"/>
    </source>
</evidence>
<keyword evidence="1" id="KW-0175">Coiled coil</keyword>
<sequence length="87" mass="9794">MQLLQANKILLASCAVVIPVSFWAGIQLKERYLASEFEKADAAPGPGERARMARVAQLQTEKTQLLEERESLDRKIEEIKQRNAGKI</sequence>
<keyword evidence="3" id="KW-1185">Reference proteome</keyword>
<gene>
    <name evidence="2" type="ORF">EHS25_007998</name>
</gene>
<organism evidence="2 3">
    <name type="scientific">Saitozyma podzolica</name>
    <dbReference type="NCBI Taxonomy" id="1890683"/>
    <lineage>
        <taxon>Eukaryota</taxon>
        <taxon>Fungi</taxon>
        <taxon>Dikarya</taxon>
        <taxon>Basidiomycota</taxon>
        <taxon>Agaricomycotina</taxon>
        <taxon>Tremellomycetes</taxon>
        <taxon>Tremellales</taxon>
        <taxon>Trimorphomycetaceae</taxon>
        <taxon>Saitozyma</taxon>
    </lineage>
</organism>
<dbReference type="OrthoDB" id="2573188at2759"/>
<dbReference type="EMBL" id="RSCD01000005">
    <property type="protein sequence ID" value="RSH92554.1"/>
    <property type="molecule type" value="Genomic_DNA"/>
</dbReference>
<evidence type="ECO:0000256" key="1">
    <source>
        <dbReference type="SAM" id="Coils"/>
    </source>
</evidence>